<dbReference type="SUPFAM" id="SSF143120">
    <property type="entry name" value="YefM-like"/>
    <property type="match status" value="1"/>
</dbReference>
<dbReference type="Proteomes" id="UP000244880">
    <property type="component" value="Unassembled WGS sequence"/>
</dbReference>
<dbReference type="NCBIfam" id="TIGR01552">
    <property type="entry name" value="phd_fam"/>
    <property type="match status" value="1"/>
</dbReference>
<dbReference type="InterPro" id="IPR036165">
    <property type="entry name" value="YefM-like_sf"/>
</dbReference>
<dbReference type="EMBL" id="OMOR01000001">
    <property type="protein sequence ID" value="SPH20640.1"/>
    <property type="molecule type" value="Genomic_DNA"/>
</dbReference>
<dbReference type="AlphaFoldDB" id="A0A2R8BC85"/>
<proteinExistence type="inferred from homology"/>
<dbReference type="Pfam" id="PF02604">
    <property type="entry name" value="PhdYeFM_antitox"/>
    <property type="match status" value="1"/>
</dbReference>
<evidence type="ECO:0000313" key="4">
    <source>
        <dbReference type="Proteomes" id="UP000244880"/>
    </source>
</evidence>
<dbReference type="InterPro" id="IPR006442">
    <property type="entry name" value="Antitoxin_Phd/YefM"/>
</dbReference>
<keyword evidence="4" id="KW-1185">Reference proteome</keyword>
<evidence type="ECO:0000256" key="1">
    <source>
        <dbReference type="ARBA" id="ARBA00009981"/>
    </source>
</evidence>
<comment type="function">
    <text evidence="2">Antitoxin component of a type II toxin-antitoxin (TA) system.</text>
</comment>
<organism evidence="3 4">
    <name type="scientific">Ascidiaceihabitans donghaensis</name>
    <dbReference type="NCBI Taxonomy" id="1510460"/>
    <lineage>
        <taxon>Bacteria</taxon>
        <taxon>Pseudomonadati</taxon>
        <taxon>Pseudomonadota</taxon>
        <taxon>Alphaproteobacteria</taxon>
        <taxon>Rhodobacterales</taxon>
        <taxon>Paracoccaceae</taxon>
        <taxon>Ascidiaceihabitans</taxon>
    </lineage>
</organism>
<gene>
    <name evidence="3" type="ORF">ASD8599_01379</name>
</gene>
<sequence length="65" mass="7360">MALCEHMKNFSAKDAKNQFGKMIDDARLEPIVIEKHGRPVVVVCSVEEFERLSATQVSAERDKRA</sequence>
<accession>A0A2R8BC85</accession>
<name>A0A2R8BC85_9RHOB</name>
<protein>
    <recommendedName>
        <fullName evidence="2">Antitoxin</fullName>
    </recommendedName>
</protein>
<reference evidence="3 4" key="1">
    <citation type="submission" date="2018-03" db="EMBL/GenBank/DDBJ databases">
        <authorList>
            <person name="Keele B.F."/>
        </authorList>
    </citation>
    <scope>NUCLEOTIDE SEQUENCE [LARGE SCALE GENOMIC DNA]</scope>
    <source>
        <strain evidence="3 4">CECT 8599</strain>
    </source>
</reference>
<evidence type="ECO:0000256" key="2">
    <source>
        <dbReference type="RuleBase" id="RU362080"/>
    </source>
</evidence>
<comment type="similarity">
    <text evidence="1 2">Belongs to the phD/YefM antitoxin family.</text>
</comment>
<evidence type="ECO:0000313" key="3">
    <source>
        <dbReference type="EMBL" id="SPH20640.1"/>
    </source>
</evidence>
<dbReference type="Gene3D" id="3.40.1620.10">
    <property type="entry name" value="YefM-like domain"/>
    <property type="match status" value="1"/>
</dbReference>